<protein>
    <submittedName>
        <fullName evidence="2">DNA-binding ferritin-like protein (Dps family)</fullName>
    </submittedName>
</protein>
<evidence type="ECO:0000313" key="3">
    <source>
        <dbReference type="Proteomes" id="UP000588604"/>
    </source>
</evidence>
<comment type="caution">
    <text evidence="2">The sequence shown here is derived from an EMBL/GenBank/DDBJ whole genome shotgun (WGS) entry which is preliminary data.</text>
</comment>
<dbReference type="RefSeq" id="WP_184496393.1">
    <property type="nucleotide sequence ID" value="NZ_JACIJO010000003.1"/>
</dbReference>
<proteinExistence type="predicted"/>
<reference evidence="2 3" key="1">
    <citation type="submission" date="2020-08" db="EMBL/GenBank/DDBJ databases">
        <title>Genomic Encyclopedia of Type Strains, Phase IV (KMG-IV): sequencing the most valuable type-strain genomes for metagenomic binning, comparative biology and taxonomic classification.</title>
        <authorList>
            <person name="Goeker M."/>
        </authorList>
    </citation>
    <scope>NUCLEOTIDE SEQUENCE [LARGE SCALE GENOMIC DNA]</scope>
    <source>
        <strain evidence="2 3">DSM 102044</strain>
    </source>
</reference>
<organism evidence="2 3">
    <name type="scientific">Algoriphagus iocasae</name>
    <dbReference type="NCBI Taxonomy" id="1836499"/>
    <lineage>
        <taxon>Bacteria</taxon>
        <taxon>Pseudomonadati</taxon>
        <taxon>Bacteroidota</taxon>
        <taxon>Cytophagia</taxon>
        <taxon>Cytophagales</taxon>
        <taxon>Cyclobacteriaceae</taxon>
        <taxon>Algoriphagus</taxon>
    </lineage>
</organism>
<keyword evidence="1" id="KW-0472">Membrane</keyword>
<feature type="transmembrane region" description="Helical" evidence="1">
    <location>
        <begin position="47"/>
        <end position="69"/>
    </location>
</feature>
<feature type="transmembrane region" description="Helical" evidence="1">
    <location>
        <begin position="16"/>
        <end position="35"/>
    </location>
</feature>
<dbReference type="Proteomes" id="UP000588604">
    <property type="component" value="Unassembled WGS sequence"/>
</dbReference>
<keyword evidence="1" id="KW-1133">Transmembrane helix</keyword>
<keyword evidence="2" id="KW-0238">DNA-binding</keyword>
<sequence>MEKYQMMDFNPSLPKIWLIVFLLMILLILGFQLFLIFKSADQSPKKWVRSILNILFSFFLICYLLQPVWESDQGSDPVLVYSKDVPSSQIKRLRDSLGIRKTLSVEDYQGKGNPVYLVGNRYSNIELNRLNGKNVNLVKVEEGLFPEYLHWKGIVRKGEMQLVTGLLSTGKKSLLELKIQDQVLASDSIEANQESFNLRFPVQVTGRNEVNLFLNDSLIAGINFFAVPPIPKTYQLRFSFPNPEQRNLNRYLEEKGEKVDERIQVSRASQIQSSDEDLDSLKVLIADLNQLKSRSVRAELANGTTGVLMINSGNPESDVRELNELFKTDFEIKRSGTEEWRELESGIEALPYTFEAKKGQKMLFENSVAVQDLGTMKVGMSLISQTFPIYLSGDTAVYSKIWDEILGELIPDQLSNWSYDAPLFSDQIGTLEYNGAENEDGFSLIGSDTIYFQKDLVNPFTQVSRFSLAESGWASLSDSVEVYLYGDEELETVRNSKNMADFLRGNNSNEAMEKLNSEKGKISDWVWLGLFLLFSGLLWLEPRLNY</sequence>
<dbReference type="GO" id="GO:0003677">
    <property type="term" value="F:DNA binding"/>
    <property type="evidence" value="ECO:0007669"/>
    <property type="project" value="UniProtKB-KW"/>
</dbReference>
<gene>
    <name evidence="2" type="ORF">FHS59_003219</name>
</gene>
<dbReference type="EMBL" id="JACIJO010000003">
    <property type="protein sequence ID" value="MBB6327576.1"/>
    <property type="molecule type" value="Genomic_DNA"/>
</dbReference>
<name>A0A841MTY8_9BACT</name>
<keyword evidence="1" id="KW-0812">Transmembrane</keyword>
<keyword evidence="3" id="KW-1185">Reference proteome</keyword>
<evidence type="ECO:0000256" key="1">
    <source>
        <dbReference type="SAM" id="Phobius"/>
    </source>
</evidence>
<evidence type="ECO:0000313" key="2">
    <source>
        <dbReference type="EMBL" id="MBB6327576.1"/>
    </source>
</evidence>
<dbReference type="AlphaFoldDB" id="A0A841MTY8"/>
<accession>A0A841MTY8</accession>